<keyword evidence="4" id="KW-1185">Reference proteome</keyword>
<evidence type="ECO:0000256" key="1">
    <source>
        <dbReference type="SAM" id="MobiDB-lite"/>
    </source>
</evidence>
<organism evidence="3 4">
    <name type="scientific">Paramarasmius palmivorus</name>
    <dbReference type="NCBI Taxonomy" id="297713"/>
    <lineage>
        <taxon>Eukaryota</taxon>
        <taxon>Fungi</taxon>
        <taxon>Dikarya</taxon>
        <taxon>Basidiomycota</taxon>
        <taxon>Agaricomycotina</taxon>
        <taxon>Agaricomycetes</taxon>
        <taxon>Agaricomycetidae</taxon>
        <taxon>Agaricales</taxon>
        <taxon>Marasmiineae</taxon>
        <taxon>Marasmiaceae</taxon>
        <taxon>Paramarasmius</taxon>
    </lineage>
</organism>
<keyword evidence="2" id="KW-0732">Signal</keyword>
<evidence type="ECO:0000256" key="2">
    <source>
        <dbReference type="SAM" id="SignalP"/>
    </source>
</evidence>
<accession>A0AAW0DPY9</accession>
<feature type="compositionally biased region" description="Polar residues" evidence="1">
    <location>
        <begin position="208"/>
        <end position="224"/>
    </location>
</feature>
<sequence>MFSRLTVALTLTLALISQVHGHAVVSPALGIDGEPVRRDAQRPSRGDSRCGRVDVAENIDTSGTVTPAADGTMTLKVQNFNRGTDGSRQMTVTLDTTGTGASFNTPVTVMQNGEPRPREARGSDTLIVQMPQGVTCTGGASGNKCLMSFESLGGFGNCVVVEQQAAGAAAGAANTGAVANTGATGAATGAQTGVQTGAQTGVGAVNNGGDNTAIPNTGAQTQAGTGAVSDGDNTAIPNAGAQTGTGVVGNSGAVGNTGVAGAANGAGGVARRNIGGTRVARAVLHGVIA</sequence>
<evidence type="ECO:0000313" key="3">
    <source>
        <dbReference type="EMBL" id="KAK7053014.1"/>
    </source>
</evidence>
<reference evidence="3 4" key="1">
    <citation type="submission" date="2024-01" db="EMBL/GenBank/DDBJ databases">
        <title>A draft genome for a cacao thread blight-causing isolate of Paramarasmius palmivorus.</title>
        <authorList>
            <person name="Baruah I.K."/>
            <person name="Bukari Y."/>
            <person name="Amoako-Attah I."/>
            <person name="Meinhardt L.W."/>
            <person name="Bailey B.A."/>
            <person name="Cohen S.P."/>
        </authorList>
    </citation>
    <scope>NUCLEOTIDE SEQUENCE [LARGE SCALE GENOMIC DNA]</scope>
    <source>
        <strain evidence="3 4">GH-12</strain>
    </source>
</reference>
<gene>
    <name evidence="3" type="ORF">VNI00_004335</name>
</gene>
<dbReference type="EMBL" id="JAYKXP010000011">
    <property type="protein sequence ID" value="KAK7053014.1"/>
    <property type="molecule type" value="Genomic_DNA"/>
</dbReference>
<dbReference type="AlphaFoldDB" id="A0AAW0DPY9"/>
<comment type="caution">
    <text evidence="3">The sequence shown here is derived from an EMBL/GenBank/DDBJ whole genome shotgun (WGS) entry which is preliminary data.</text>
</comment>
<feature type="chain" id="PRO_5043866657" evidence="2">
    <location>
        <begin position="22"/>
        <end position="289"/>
    </location>
</feature>
<name>A0AAW0DPY9_9AGAR</name>
<evidence type="ECO:0000313" key="4">
    <source>
        <dbReference type="Proteomes" id="UP001383192"/>
    </source>
</evidence>
<protein>
    <submittedName>
        <fullName evidence="3">Uncharacterized protein</fullName>
    </submittedName>
</protein>
<feature type="region of interest" description="Disordered" evidence="1">
    <location>
        <begin position="201"/>
        <end position="240"/>
    </location>
</feature>
<proteinExistence type="predicted"/>
<feature type="compositionally biased region" description="Polar residues" evidence="1">
    <location>
        <begin position="231"/>
        <end position="240"/>
    </location>
</feature>
<feature type="signal peptide" evidence="2">
    <location>
        <begin position="1"/>
        <end position="21"/>
    </location>
</feature>
<dbReference type="Proteomes" id="UP001383192">
    <property type="component" value="Unassembled WGS sequence"/>
</dbReference>